<accession>A0A5P6P807</accession>
<proteinExistence type="predicted"/>
<dbReference type="OrthoDB" id="9790747at2"/>
<dbReference type="EMBL" id="CP044543">
    <property type="protein sequence ID" value="QFI74168.1"/>
    <property type="molecule type" value="Genomic_DNA"/>
</dbReference>
<protein>
    <submittedName>
        <fullName evidence="2">Helix-turn-helix transcriptional regulator</fullName>
    </submittedName>
</protein>
<dbReference type="KEGG" id="bbet:F8237_18255"/>
<dbReference type="PANTHER" id="PTHR38600">
    <property type="entry name" value="TRANSCRIPTIONAL REGULATORY PROTEIN"/>
    <property type="match status" value="1"/>
</dbReference>
<dbReference type="PANTHER" id="PTHR38600:SF2">
    <property type="entry name" value="SLL0088 PROTEIN"/>
    <property type="match status" value="1"/>
</dbReference>
<evidence type="ECO:0000259" key="1">
    <source>
        <dbReference type="PROSITE" id="PS50987"/>
    </source>
</evidence>
<dbReference type="Pfam" id="PF12840">
    <property type="entry name" value="HTH_20"/>
    <property type="match status" value="1"/>
</dbReference>
<dbReference type="SUPFAM" id="SSF46785">
    <property type="entry name" value="Winged helix' DNA-binding domain"/>
    <property type="match status" value="1"/>
</dbReference>
<dbReference type="InterPro" id="IPR036388">
    <property type="entry name" value="WH-like_DNA-bd_sf"/>
</dbReference>
<gene>
    <name evidence="2" type="ORF">F8237_18255</name>
</gene>
<reference evidence="3" key="1">
    <citation type="submission" date="2019-10" db="EMBL/GenBank/DDBJ databases">
        <title>Complete Genome Sequence of Bradyrhizobium betae type strain PL7HG1T.</title>
        <authorList>
            <person name="Bromfield E.S.P."/>
            <person name="Cloutier S."/>
        </authorList>
    </citation>
    <scope>NUCLEOTIDE SEQUENCE [LARGE SCALE GENOMIC DNA]</scope>
    <source>
        <strain evidence="3">PL7HG1</strain>
    </source>
</reference>
<dbReference type="InterPro" id="IPR001845">
    <property type="entry name" value="HTH_ArsR_DNA-bd_dom"/>
</dbReference>
<dbReference type="Proteomes" id="UP000325641">
    <property type="component" value="Chromosome"/>
</dbReference>
<dbReference type="InterPro" id="IPR011991">
    <property type="entry name" value="ArsR-like_HTH"/>
</dbReference>
<evidence type="ECO:0000313" key="2">
    <source>
        <dbReference type="EMBL" id="QFI74168.1"/>
    </source>
</evidence>
<dbReference type="AlphaFoldDB" id="A0A5P6P807"/>
<evidence type="ECO:0000313" key="3">
    <source>
        <dbReference type="Proteomes" id="UP000325641"/>
    </source>
</evidence>
<feature type="domain" description="HTH arsR-type" evidence="1">
    <location>
        <begin position="1"/>
        <end position="90"/>
    </location>
</feature>
<dbReference type="PROSITE" id="PS50987">
    <property type="entry name" value="HTH_ARSR_2"/>
    <property type="match status" value="1"/>
</dbReference>
<sequence length="112" mass="12070">MANLDSIFHGLADPTRRAVIARLAAGPAPVSELAAPHDMALPSFLKHLKVLEAGGWIESDKAGRIRTCRLKAETAKAAEGWLGQQRSLWEARLDRLDAFLANLPGEGENSDA</sequence>
<dbReference type="NCBIfam" id="NF033788">
    <property type="entry name" value="HTH_metalloreg"/>
    <property type="match status" value="1"/>
</dbReference>
<organism evidence="2 3">
    <name type="scientific">Bradyrhizobium betae</name>
    <dbReference type="NCBI Taxonomy" id="244734"/>
    <lineage>
        <taxon>Bacteria</taxon>
        <taxon>Pseudomonadati</taxon>
        <taxon>Pseudomonadota</taxon>
        <taxon>Alphaproteobacteria</taxon>
        <taxon>Hyphomicrobiales</taxon>
        <taxon>Nitrobacteraceae</taxon>
        <taxon>Bradyrhizobium</taxon>
    </lineage>
</organism>
<dbReference type="GO" id="GO:0003700">
    <property type="term" value="F:DNA-binding transcription factor activity"/>
    <property type="evidence" value="ECO:0007669"/>
    <property type="project" value="InterPro"/>
</dbReference>
<dbReference type="Gene3D" id="1.10.10.10">
    <property type="entry name" value="Winged helix-like DNA-binding domain superfamily/Winged helix DNA-binding domain"/>
    <property type="match status" value="1"/>
</dbReference>
<dbReference type="InterPro" id="IPR036390">
    <property type="entry name" value="WH_DNA-bd_sf"/>
</dbReference>
<dbReference type="RefSeq" id="WP_116970616.1">
    <property type="nucleotide sequence ID" value="NZ_CP044543.1"/>
</dbReference>
<dbReference type="CDD" id="cd00090">
    <property type="entry name" value="HTH_ARSR"/>
    <property type="match status" value="1"/>
</dbReference>
<name>A0A5P6P807_9BRAD</name>
<dbReference type="SMART" id="SM00418">
    <property type="entry name" value="HTH_ARSR"/>
    <property type="match status" value="1"/>
</dbReference>